<comment type="caution">
    <text evidence="4">The sequence shown here is derived from an EMBL/GenBank/DDBJ whole genome shotgun (WGS) entry which is preliminary data.</text>
</comment>
<protein>
    <submittedName>
        <fullName evidence="4">Uncharacterized protein</fullName>
    </submittedName>
</protein>
<dbReference type="InterPro" id="IPR001130">
    <property type="entry name" value="TatD-like"/>
</dbReference>
<comment type="similarity">
    <text evidence="1">Belongs to the metallo-dependent hydrolases superfamily. TatD-type hydrolase family.</text>
</comment>
<evidence type="ECO:0000256" key="3">
    <source>
        <dbReference type="SAM" id="MobiDB-lite"/>
    </source>
</evidence>
<keyword evidence="5" id="KW-1185">Reference proteome</keyword>
<dbReference type="SUPFAM" id="SSF51556">
    <property type="entry name" value="Metallo-dependent hydrolases"/>
    <property type="match status" value="1"/>
</dbReference>
<accession>A0ABV0NFM9</accession>
<dbReference type="PANTHER" id="PTHR46363:SF1">
    <property type="entry name" value="DEOXYRIBONUCLEASE TATDN2-RELATED"/>
    <property type="match status" value="1"/>
</dbReference>
<dbReference type="Gene3D" id="3.20.20.140">
    <property type="entry name" value="Metal-dependent hydrolases"/>
    <property type="match status" value="1"/>
</dbReference>
<feature type="region of interest" description="Disordered" evidence="3">
    <location>
        <begin position="21"/>
        <end position="125"/>
    </location>
</feature>
<sequence length="553" mass="61282">MDSTRKKVSFKWLQTAAASSKEACQRNAYMSTPSHQSTPRHEESSAFPSSDSPGSERFGALSLSTPKRKAEMLWERAPSAGKAKLRKLSRKNSETLKNIKSSSAEKILQQEESPTSQQVSPTSHHTFILKKNERTPEEGSRAICQMALVAAVCRTRASISTTESPVSQSSSFPFVPVPVQTEEQSADHFDSDVARNSYLNSPGDYEDAAALTEDLSSPVRVFEDTQSQRYSSESTTDAREPVFLETSPHGKLLPSENEAEVEYFGLSVPELEYISGPSPGFPTQQNNLQSRTRLTSQWATTSSACSLPIVEDTGTTQAAAEDTESYFLPEKRTVYVSFTQPNQPKMKPLNPFGAENFHSTVQANSLDPFSLPLCSSERVSNFPMNSGVPRRQSDCFSSMRYPPTSVSHSFTSTRRLSLGADPLWTSYPDCNSPAGFIDTHCHLDMLYGKLGFRGTFGSFRQHYSSSFSPKFQGCITDFCNPHIMVKEALWEGLLSEDMVWGAFGCHPHFAKGYSNIQENNILMAMRHPKAVAFGEMGLDYSHKNSTDSSRQKQ</sequence>
<organism evidence="4 5">
    <name type="scientific">Goodea atripinnis</name>
    <dbReference type="NCBI Taxonomy" id="208336"/>
    <lineage>
        <taxon>Eukaryota</taxon>
        <taxon>Metazoa</taxon>
        <taxon>Chordata</taxon>
        <taxon>Craniata</taxon>
        <taxon>Vertebrata</taxon>
        <taxon>Euteleostomi</taxon>
        <taxon>Actinopterygii</taxon>
        <taxon>Neopterygii</taxon>
        <taxon>Teleostei</taxon>
        <taxon>Neoteleostei</taxon>
        <taxon>Acanthomorphata</taxon>
        <taxon>Ovalentaria</taxon>
        <taxon>Atherinomorphae</taxon>
        <taxon>Cyprinodontiformes</taxon>
        <taxon>Goodeidae</taxon>
        <taxon>Goodea</taxon>
    </lineage>
</organism>
<evidence type="ECO:0000256" key="2">
    <source>
        <dbReference type="ARBA" id="ARBA00022801"/>
    </source>
</evidence>
<dbReference type="PANTHER" id="PTHR46363">
    <property type="entry name" value="DEOXYRIBONUCLEASE TATDN2-RELATED"/>
    <property type="match status" value="1"/>
</dbReference>
<gene>
    <name evidence="4" type="ORF">GOODEAATRI_032709</name>
</gene>
<feature type="compositionally biased region" description="Polar residues" evidence="3">
    <location>
        <begin position="28"/>
        <end position="37"/>
    </location>
</feature>
<feature type="compositionally biased region" description="Polar residues" evidence="3">
    <location>
        <begin position="95"/>
        <end position="125"/>
    </location>
</feature>
<dbReference type="PROSITE" id="PS01137">
    <property type="entry name" value="TATD_1"/>
    <property type="match status" value="1"/>
</dbReference>
<reference evidence="4 5" key="1">
    <citation type="submission" date="2021-06" db="EMBL/GenBank/DDBJ databases">
        <authorList>
            <person name="Palmer J.M."/>
        </authorList>
    </citation>
    <scope>NUCLEOTIDE SEQUENCE [LARGE SCALE GENOMIC DNA]</scope>
    <source>
        <strain evidence="4 5">GA_2019</strain>
        <tissue evidence="4">Muscle</tissue>
    </source>
</reference>
<evidence type="ECO:0000313" key="5">
    <source>
        <dbReference type="Proteomes" id="UP001476798"/>
    </source>
</evidence>
<dbReference type="EMBL" id="JAHRIO010036260">
    <property type="protein sequence ID" value="MEQ2170182.1"/>
    <property type="molecule type" value="Genomic_DNA"/>
</dbReference>
<evidence type="ECO:0000313" key="4">
    <source>
        <dbReference type="EMBL" id="MEQ2170182.1"/>
    </source>
</evidence>
<name>A0ABV0NFM9_9TELE</name>
<proteinExistence type="inferred from homology"/>
<feature type="compositionally biased region" description="Low complexity" evidence="3">
    <location>
        <begin position="45"/>
        <end position="56"/>
    </location>
</feature>
<keyword evidence="2" id="KW-0378">Hydrolase</keyword>
<dbReference type="InterPro" id="IPR018228">
    <property type="entry name" value="DNase_TatD-rel_CS"/>
</dbReference>
<evidence type="ECO:0000256" key="1">
    <source>
        <dbReference type="ARBA" id="ARBA00009275"/>
    </source>
</evidence>
<dbReference type="Proteomes" id="UP001476798">
    <property type="component" value="Unassembled WGS sequence"/>
</dbReference>
<feature type="non-terminal residue" evidence="4">
    <location>
        <position position="553"/>
    </location>
</feature>
<dbReference type="Pfam" id="PF01026">
    <property type="entry name" value="TatD_DNase"/>
    <property type="match status" value="1"/>
</dbReference>
<dbReference type="InterPro" id="IPR032466">
    <property type="entry name" value="Metal_Hydrolase"/>
</dbReference>